<dbReference type="InterPro" id="IPR050259">
    <property type="entry name" value="SDR"/>
</dbReference>
<dbReference type="PRINTS" id="PR00081">
    <property type="entry name" value="GDHRDH"/>
</dbReference>
<evidence type="ECO:0000256" key="2">
    <source>
        <dbReference type="RuleBase" id="RU000363"/>
    </source>
</evidence>
<dbReference type="InterPro" id="IPR002347">
    <property type="entry name" value="SDR_fam"/>
</dbReference>
<dbReference type="PANTHER" id="PTHR42879:SF2">
    <property type="entry name" value="3-OXOACYL-[ACYL-CARRIER-PROTEIN] REDUCTASE FABG"/>
    <property type="match status" value="1"/>
</dbReference>
<protein>
    <submittedName>
        <fullName evidence="4">SDR family NAD(P)-dependent oxidoreductase</fullName>
    </submittedName>
</protein>
<evidence type="ECO:0000256" key="1">
    <source>
        <dbReference type="ARBA" id="ARBA00006484"/>
    </source>
</evidence>
<dbReference type="GO" id="GO:0032787">
    <property type="term" value="P:monocarboxylic acid metabolic process"/>
    <property type="evidence" value="ECO:0007669"/>
    <property type="project" value="UniProtKB-ARBA"/>
</dbReference>
<proteinExistence type="inferred from homology"/>
<name>A0A5C6TUL7_9SPHN</name>
<comment type="similarity">
    <text evidence="1 2">Belongs to the short-chain dehydrogenases/reductases (SDR) family.</text>
</comment>
<dbReference type="InterPro" id="IPR057326">
    <property type="entry name" value="KR_dom"/>
</dbReference>
<accession>A0A5C6TUL7</accession>
<dbReference type="PANTHER" id="PTHR42879">
    <property type="entry name" value="3-OXOACYL-(ACYL-CARRIER-PROTEIN) REDUCTASE"/>
    <property type="match status" value="1"/>
</dbReference>
<dbReference type="Proteomes" id="UP000321249">
    <property type="component" value="Unassembled WGS sequence"/>
</dbReference>
<sequence>MRLAGAHAVVTGGGTGIGAAIARTLAAEGAKLTLIGRRREKLAEVAQSIRLSQAQSDAAGGVEGPGADEGVEVCAADVTDRAEAERAFAAARAANGPITILINNAGAVENAPFARVTEDSWRAMMAVNLDALFHCCQAAFDDIVAAPAGRIVTIASTAGLRGYKYSAAYVAAKHGAVGLMRALALELAETNATANAVCPGFTDTDIIADAVAAIGAKTGRDEETVRARFASFNPQGRLVTPQQVADAALFLCLPGSQSITGQALAVAGGEVM</sequence>
<dbReference type="InterPro" id="IPR020904">
    <property type="entry name" value="Sc_DH/Rdtase_CS"/>
</dbReference>
<dbReference type="Gene3D" id="3.40.50.720">
    <property type="entry name" value="NAD(P)-binding Rossmann-like Domain"/>
    <property type="match status" value="1"/>
</dbReference>
<dbReference type="RefSeq" id="WP_147043372.1">
    <property type="nucleotide sequence ID" value="NZ_BAABIR010000001.1"/>
</dbReference>
<reference evidence="4 5" key="1">
    <citation type="journal article" date="2015" name="J. Microbiol.">
        <title>Sphingosinicella ginsenosidimutans sp. nov., with ginsenoside converting activity.</title>
        <authorList>
            <person name="Kim J.K."/>
            <person name="Kang M.S."/>
            <person name="Park S.C."/>
            <person name="Kim K.M."/>
            <person name="Choi K."/>
            <person name="Yoon M.H."/>
            <person name="Im W.T."/>
        </authorList>
    </citation>
    <scope>NUCLEOTIDE SEQUENCE [LARGE SCALE GENOMIC DNA]</scope>
    <source>
        <strain evidence="4 5">BS-11</strain>
    </source>
</reference>
<evidence type="ECO:0000313" key="5">
    <source>
        <dbReference type="Proteomes" id="UP000321249"/>
    </source>
</evidence>
<dbReference type="OrthoDB" id="9804774at2"/>
<dbReference type="PRINTS" id="PR00080">
    <property type="entry name" value="SDRFAMILY"/>
</dbReference>
<dbReference type="EMBL" id="VOQQ01000001">
    <property type="protein sequence ID" value="TXC63966.1"/>
    <property type="molecule type" value="Genomic_DNA"/>
</dbReference>
<keyword evidence="5" id="KW-1185">Reference proteome</keyword>
<feature type="domain" description="Ketoreductase" evidence="3">
    <location>
        <begin position="6"/>
        <end position="191"/>
    </location>
</feature>
<dbReference type="Pfam" id="PF00106">
    <property type="entry name" value="adh_short"/>
    <property type="match status" value="1"/>
</dbReference>
<dbReference type="SUPFAM" id="SSF51735">
    <property type="entry name" value="NAD(P)-binding Rossmann-fold domains"/>
    <property type="match status" value="1"/>
</dbReference>
<dbReference type="CDD" id="cd05233">
    <property type="entry name" value="SDR_c"/>
    <property type="match status" value="1"/>
</dbReference>
<evidence type="ECO:0000313" key="4">
    <source>
        <dbReference type="EMBL" id="TXC63966.1"/>
    </source>
</evidence>
<evidence type="ECO:0000259" key="3">
    <source>
        <dbReference type="SMART" id="SM00822"/>
    </source>
</evidence>
<gene>
    <name evidence="4" type="ORF">FRZ32_10030</name>
</gene>
<dbReference type="AlphaFoldDB" id="A0A5C6TUL7"/>
<comment type="caution">
    <text evidence="4">The sequence shown here is derived from an EMBL/GenBank/DDBJ whole genome shotgun (WGS) entry which is preliminary data.</text>
</comment>
<dbReference type="InterPro" id="IPR036291">
    <property type="entry name" value="NAD(P)-bd_dom_sf"/>
</dbReference>
<organism evidence="4 5">
    <name type="scientific">Allosphingosinicella ginsenosidimutans</name>
    <dbReference type="NCBI Taxonomy" id="1176539"/>
    <lineage>
        <taxon>Bacteria</taxon>
        <taxon>Pseudomonadati</taxon>
        <taxon>Pseudomonadota</taxon>
        <taxon>Alphaproteobacteria</taxon>
        <taxon>Sphingomonadales</taxon>
        <taxon>Sphingomonadaceae</taxon>
        <taxon>Allosphingosinicella</taxon>
    </lineage>
</organism>
<dbReference type="SMART" id="SM00822">
    <property type="entry name" value="PKS_KR"/>
    <property type="match status" value="1"/>
</dbReference>
<dbReference type="PROSITE" id="PS00061">
    <property type="entry name" value="ADH_SHORT"/>
    <property type="match status" value="1"/>
</dbReference>
<dbReference type="FunFam" id="3.40.50.720:FF:000084">
    <property type="entry name" value="Short-chain dehydrogenase reductase"/>
    <property type="match status" value="1"/>
</dbReference>